<dbReference type="OrthoDB" id="2018619at2759"/>
<sequence length="296" mass="31732">MAEVRSAPRRPDAGHAEHLLAFAIGGAQAAQLTSPVQTSANINLAQMCGCTALLLHRDMGASLASVPSRQPHHAARVHVVLAGNPRHLARRLLMLEATGGVMWAGPGRGPRLSPGAGAATLPGSGVNVTRRPPVSSTRCRAIGGRAWRIFHKEHGSLRRVSSWLPLGRDSCNRPSPGSAALRVAVKNKTRRLEAAMKLSSILGRIELEHVSPLVNDDIRPCEAHRRTWNFYVFHNFCARLLDDGPGGLVLMACSGLLTNCNISTFLTGSALIPLGLTWWQAIISMLPPTVSCTAWT</sequence>
<comment type="caution">
    <text evidence="1">The sequence shown here is derived from an EMBL/GenBank/DDBJ whole genome shotgun (WGS) entry which is preliminary data.</text>
</comment>
<evidence type="ECO:0000313" key="2">
    <source>
        <dbReference type="Proteomes" id="UP000237481"/>
    </source>
</evidence>
<dbReference type="EMBL" id="PKSG01000042">
    <property type="protein sequence ID" value="POR39391.1"/>
    <property type="molecule type" value="Genomic_DNA"/>
</dbReference>
<dbReference type="AlphaFoldDB" id="A0A2S4LAH0"/>
<gene>
    <name evidence="1" type="ORF">TPAR_00410</name>
</gene>
<reference evidence="1 2" key="1">
    <citation type="submission" date="2018-01" db="EMBL/GenBank/DDBJ databases">
        <title>Harnessing the power of phylogenomics to disentangle the directionality and signatures of interkingdom host jumping in the parasitic fungal genus Tolypocladium.</title>
        <authorList>
            <person name="Quandt C.A."/>
            <person name="Patterson W."/>
            <person name="Spatafora J.W."/>
        </authorList>
    </citation>
    <scope>NUCLEOTIDE SEQUENCE [LARGE SCALE GENOMIC DNA]</scope>
    <source>
        <strain evidence="1 2">NRBC 100945</strain>
    </source>
</reference>
<accession>A0A2S4LAH0</accession>
<keyword evidence="2" id="KW-1185">Reference proteome</keyword>
<dbReference type="Proteomes" id="UP000237481">
    <property type="component" value="Unassembled WGS sequence"/>
</dbReference>
<organism evidence="1 2">
    <name type="scientific">Tolypocladium paradoxum</name>
    <dbReference type="NCBI Taxonomy" id="94208"/>
    <lineage>
        <taxon>Eukaryota</taxon>
        <taxon>Fungi</taxon>
        <taxon>Dikarya</taxon>
        <taxon>Ascomycota</taxon>
        <taxon>Pezizomycotina</taxon>
        <taxon>Sordariomycetes</taxon>
        <taxon>Hypocreomycetidae</taxon>
        <taxon>Hypocreales</taxon>
        <taxon>Ophiocordycipitaceae</taxon>
        <taxon>Tolypocladium</taxon>
    </lineage>
</organism>
<name>A0A2S4LAH0_9HYPO</name>
<evidence type="ECO:0000313" key="1">
    <source>
        <dbReference type="EMBL" id="POR39391.1"/>
    </source>
</evidence>
<protein>
    <submittedName>
        <fullName evidence="1">Chaperonin</fullName>
    </submittedName>
</protein>
<proteinExistence type="predicted"/>